<feature type="non-terminal residue" evidence="2">
    <location>
        <position position="1"/>
    </location>
</feature>
<evidence type="ECO:0000313" key="2">
    <source>
        <dbReference type="EMBL" id="RLW07545.1"/>
    </source>
</evidence>
<proteinExistence type="predicted"/>
<dbReference type="AlphaFoldDB" id="A0A3L8ST06"/>
<name>A0A3L8ST06_CHLGU</name>
<keyword evidence="3" id="KW-1185">Reference proteome</keyword>
<organism evidence="2 3">
    <name type="scientific">Chloebia gouldiae</name>
    <name type="common">Gouldian finch</name>
    <name type="synonym">Erythrura gouldiae</name>
    <dbReference type="NCBI Taxonomy" id="44316"/>
    <lineage>
        <taxon>Eukaryota</taxon>
        <taxon>Metazoa</taxon>
        <taxon>Chordata</taxon>
        <taxon>Craniata</taxon>
        <taxon>Vertebrata</taxon>
        <taxon>Euteleostomi</taxon>
        <taxon>Archelosauria</taxon>
        <taxon>Archosauria</taxon>
        <taxon>Dinosauria</taxon>
        <taxon>Saurischia</taxon>
        <taxon>Theropoda</taxon>
        <taxon>Coelurosauria</taxon>
        <taxon>Aves</taxon>
        <taxon>Neognathae</taxon>
        <taxon>Neoaves</taxon>
        <taxon>Telluraves</taxon>
        <taxon>Australaves</taxon>
        <taxon>Passeriformes</taxon>
        <taxon>Passeroidea</taxon>
        <taxon>Passeridae</taxon>
        <taxon>Chloebia</taxon>
    </lineage>
</organism>
<accession>A0A3L8ST06</accession>
<reference evidence="2 3" key="1">
    <citation type="journal article" date="2018" name="Proc. R. Soc. B">
        <title>A non-coding region near Follistatin controls head colour polymorphism in the Gouldian finch.</title>
        <authorList>
            <person name="Toomey M.B."/>
            <person name="Marques C.I."/>
            <person name="Andrade P."/>
            <person name="Araujo P.M."/>
            <person name="Sabatino S."/>
            <person name="Gazda M.A."/>
            <person name="Afonso S."/>
            <person name="Lopes R.J."/>
            <person name="Corbo J.C."/>
            <person name="Carneiro M."/>
        </authorList>
    </citation>
    <scope>NUCLEOTIDE SEQUENCE [LARGE SCALE GENOMIC DNA]</scope>
    <source>
        <strain evidence="2">Red01</strain>
        <tissue evidence="2">Muscle</tissue>
    </source>
</reference>
<evidence type="ECO:0000256" key="1">
    <source>
        <dbReference type="SAM" id="MobiDB-lite"/>
    </source>
</evidence>
<comment type="caution">
    <text evidence="2">The sequence shown here is derived from an EMBL/GenBank/DDBJ whole genome shotgun (WGS) entry which is preliminary data.</text>
</comment>
<dbReference type="EMBL" id="QUSF01000007">
    <property type="protein sequence ID" value="RLW07545.1"/>
    <property type="molecule type" value="Genomic_DNA"/>
</dbReference>
<feature type="region of interest" description="Disordered" evidence="1">
    <location>
        <begin position="1"/>
        <end position="66"/>
    </location>
</feature>
<sequence length="126" mass="13364">AGSDIAAPRPPSPSPGRAGSPRTGAHTRGSAAPAGRHSSRSRCRPQARGDPAAAALGRPCGGAGGRVCERFPRPRPSLRGAVDPSTMLNVRERRHSWTLSLPHFDQIAEHSQTILRMSQVSSLCNW</sequence>
<gene>
    <name evidence="2" type="ORF">DV515_00003705</name>
</gene>
<evidence type="ECO:0000313" key="3">
    <source>
        <dbReference type="Proteomes" id="UP000276834"/>
    </source>
</evidence>
<protein>
    <submittedName>
        <fullName evidence="2">Uncharacterized protein</fullName>
    </submittedName>
</protein>
<dbReference type="Proteomes" id="UP000276834">
    <property type="component" value="Unassembled WGS sequence"/>
</dbReference>